<dbReference type="InterPro" id="IPR000209">
    <property type="entry name" value="Peptidase_S8/S53_dom"/>
</dbReference>
<dbReference type="InterPro" id="IPR015500">
    <property type="entry name" value="Peptidase_S8_subtilisin-rel"/>
</dbReference>
<dbReference type="InterPro" id="IPR034193">
    <property type="entry name" value="PCSK9_ProteinaseK-like"/>
</dbReference>
<evidence type="ECO:0000256" key="1">
    <source>
        <dbReference type="ARBA" id="ARBA00011073"/>
    </source>
</evidence>
<feature type="active site" description="Charge relay system" evidence="5">
    <location>
        <position position="378"/>
    </location>
</feature>
<dbReference type="SUPFAM" id="SSF52743">
    <property type="entry name" value="Subtilisin-like"/>
    <property type="match status" value="1"/>
</dbReference>
<evidence type="ECO:0000256" key="5">
    <source>
        <dbReference type="PROSITE-ProRule" id="PRU01240"/>
    </source>
</evidence>
<dbReference type="InterPro" id="IPR023828">
    <property type="entry name" value="Peptidase_S8_Ser-AS"/>
</dbReference>
<dbReference type="InterPro" id="IPR036852">
    <property type="entry name" value="Peptidase_S8/S53_dom_sf"/>
</dbReference>
<comment type="similarity">
    <text evidence="1 5 6">Belongs to the peptidase S8 family.</text>
</comment>
<keyword evidence="7" id="KW-0732">Signal</keyword>
<proteinExistence type="inferred from homology"/>
<accession>A0A1E1KCW7</accession>
<dbReference type="Pfam" id="PF00082">
    <property type="entry name" value="Peptidase_S8"/>
    <property type="match status" value="1"/>
</dbReference>
<feature type="signal peptide" evidence="7">
    <location>
        <begin position="1"/>
        <end position="24"/>
    </location>
</feature>
<dbReference type="SUPFAM" id="SSF54897">
    <property type="entry name" value="Protease propeptides/inhibitors"/>
    <property type="match status" value="1"/>
</dbReference>
<dbReference type="PROSITE" id="PS51892">
    <property type="entry name" value="SUBTILASE"/>
    <property type="match status" value="1"/>
</dbReference>
<comment type="caution">
    <text evidence="9">The sequence shown here is derived from an EMBL/GenBank/DDBJ whole genome shotgun (WGS) entry which is preliminary data.</text>
</comment>
<keyword evidence="3 5" id="KW-0378">Hydrolase</keyword>
<dbReference type="FunFam" id="3.40.50.200:FF:000007">
    <property type="entry name" value="Subtilisin-like serine protease"/>
    <property type="match status" value="1"/>
</dbReference>
<evidence type="ECO:0000256" key="4">
    <source>
        <dbReference type="ARBA" id="ARBA00022825"/>
    </source>
</evidence>
<organism evidence="9 10">
    <name type="scientific">Rhynchosporium graminicola</name>
    <dbReference type="NCBI Taxonomy" id="2792576"/>
    <lineage>
        <taxon>Eukaryota</taxon>
        <taxon>Fungi</taxon>
        <taxon>Dikarya</taxon>
        <taxon>Ascomycota</taxon>
        <taxon>Pezizomycotina</taxon>
        <taxon>Leotiomycetes</taxon>
        <taxon>Helotiales</taxon>
        <taxon>Ploettnerulaceae</taxon>
        <taxon>Rhynchosporium</taxon>
    </lineage>
</organism>
<evidence type="ECO:0000259" key="8">
    <source>
        <dbReference type="Pfam" id="PF00082"/>
    </source>
</evidence>
<keyword evidence="4 5" id="KW-0720">Serine protease</keyword>
<evidence type="ECO:0000256" key="6">
    <source>
        <dbReference type="RuleBase" id="RU003355"/>
    </source>
</evidence>
<dbReference type="EMBL" id="FJUW01000011">
    <property type="protein sequence ID" value="CZS95896.1"/>
    <property type="molecule type" value="Genomic_DNA"/>
</dbReference>
<evidence type="ECO:0000313" key="10">
    <source>
        <dbReference type="Proteomes" id="UP000178129"/>
    </source>
</evidence>
<dbReference type="AlphaFoldDB" id="A0A1E1KCW7"/>
<evidence type="ECO:0000256" key="3">
    <source>
        <dbReference type="ARBA" id="ARBA00022801"/>
    </source>
</evidence>
<protein>
    <submittedName>
        <fullName evidence="9">Related to alkaline protease (Oryzin)</fullName>
    </submittedName>
</protein>
<dbReference type="InParanoid" id="A0A1E1KCW7"/>
<evidence type="ECO:0000256" key="7">
    <source>
        <dbReference type="SAM" id="SignalP"/>
    </source>
</evidence>
<feature type="active site" description="Charge relay system" evidence="5">
    <location>
        <position position="221"/>
    </location>
</feature>
<name>A0A1E1KCW7_9HELO</name>
<evidence type="ECO:0000256" key="2">
    <source>
        <dbReference type="ARBA" id="ARBA00022670"/>
    </source>
</evidence>
<dbReference type="Proteomes" id="UP000178129">
    <property type="component" value="Unassembled WGS sequence"/>
</dbReference>
<sequence>MFSVRTTVSVALALLLTLITLVQSTPVAKRGSLLEGLGLSLGVPLQGLGVPITNADASGIIPNKYIVVYNNTASDDQVEKCRAMITTAMKKRSIHARGLDGRTLSNIITPFAMEGWRGSILEAEDAMMIDINNMEHVSYIEADTEIKINALVSQPAAPPGLRRISHAATGENGYVFDNTAGKGIVVYIVDTGILTTHKEFGGRASWGGNFVNDNNTDENGHGSHVAGTVAAATWGVAKQAELVAVKTLDAKGAGTNSGVISGLNFVATNATARKLAGKAVMNMSIGGSKSAALNAAVEALTRAGVTVVVAAGNENQNAENVSPASSSSAITVGAVDANDAKASFSNFGFDVDMFAPGVKVQSVGISSNTASAVLSGTSMACPHVAGLAAYLMSLEKITEPAAVIARMKALARTTGAAVSGADAQTTKLIANNGNGF</sequence>
<gene>
    <name evidence="9" type="ORF">RCO7_08824</name>
</gene>
<keyword evidence="10" id="KW-1185">Reference proteome</keyword>
<dbReference type="InterPro" id="IPR050131">
    <property type="entry name" value="Peptidase_S8_subtilisin-like"/>
</dbReference>
<feature type="domain" description="Peptidase S8/S53" evidence="8">
    <location>
        <begin position="181"/>
        <end position="415"/>
    </location>
</feature>
<dbReference type="Gene3D" id="3.40.50.200">
    <property type="entry name" value="Peptidase S8/S53 domain"/>
    <property type="match status" value="1"/>
</dbReference>
<feature type="chain" id="PRO_5009445829" evidence="7">
    <location>
        <begin position="25"/>
        <end position="436"/>
    </location>
</feature>
<dbReference type="PANTHER" id="PTHR43806:SF11">
    <property type="entry name" value="CEREVISIN-RELATED"/>
    <property type="match status" value="1"/>
</dbReference>
<feature type="active site" description="Charge relay system" evidence="5">
    <location>
        <position position="190"/>
    </location>
</feature>
<dbReference type="PROSITE" id="PS00138">
    <property type="entry name" value="SUBTILASE_SER"/>
    <property type="match status" value="1"/>
</dbReference>
<dbReference type="GO" id="GO:0006508">
    <property type="term" value="P:proteolysis"/>
    <property type="evidence" value="ECO:0007669"/>
    <property type="project" value="UniProtKB-KW"/>
</dbReference>
<keyword evidence="2 5" id="KW-0645">Protease</keyword>
<dbReference type="PANTHER" id="PTHR43806">
    <property type="entry name" value="PEPTIDASE S8"/>
    <property type="match status" value="1"/>
</dbReference>
<dbReference type="PROSITE" id="PS00136">
    <property type="entry name" value="SUBTILASE_ASP"/>
    <property type="match status" value="1"/>
</dbReference>
<dbReference type="InterPro" id="IPR023827">
    <property type="entry name" value="Peptidase_S8_Asp-AS"/>
</dbReference>
<dbReference type="PROSITE" id="PS00137">
    <property type="entry name" value="SUBTILASE_HIS"/>
    <property type="match status" value="1"/>
</dbReference>
<dbReference type="STRING" id="914237.A0A1E1KCW7"/>
<dbReference type="PRINTS" id="PR00723">
    <property type="entry name" value="SUBTILISIN"/>
</dbReference>
<dbReference type="InterPro" id="IPR022398">
    <property type="entry name" value="Peptidase_S8_His-AS"/>
</dbReference>
<dbReference type="CDD" id="cd04077">
    <property type="entry name" value="Peptidases_S8_PCSK9_ProteinaseK_like"/>
    <property type="match status" value="1"/>
</dbReference>
<dbReference type="GO" id="GO:0004252">
    <property type="term" value="F:serine-type endopeptidase activity"/>
    <property type="evidence" value="ECO:0007669"/>
    <property type="project" value="UniProtKB-UniRule"/>
</dbReference>
<evidence type="ECO:0000313" key="9">
    <source>
        <dbReference type="EMBL" id="CZS95896.1"/>
    </source>
</evidence>
<reference evidence="10" key="1">
    <citation type="submission" date="2016-03" db="EMBL/GenBank/DDBJ databases">
        <authorList>
            <person name="Ploux O."/>
        </authorList>
    </citation>
    <scope>NUCLEOTIDE SEQUENCE [LARGE SCALE GENOMIC DNA]</scope>
    <source>
        <strain evidence="10">UK7</strain>
    </source>
</reference>